<keyword evidence="1" id="KW-0472">Membrane</keyword>
<dbReference type="EMBL" id="CP049056">
    <property type="protein sequence ID" value="QIE55876.1"/>
    <property type="molecule type" value="Genomic_DNA"/>
</dbReference>
<accession>A0A7L5C038</accession>
<evidence type="ECO:0000313" key="4">
    <source>
        <dbReference type="Proteomes" id="UP000503336"/>
    </source>
</evidence>
<proteinExistence type="predicted"/>
<reference evidence="3 4" key="1">
    <citation type="submission" date="2020-02" db="EMBL/GenBank/DDBJ databases">
        <title>complete genome sequence of Rhodobacteraceae bacterium.</title>
        <authorList>
            <person name="Park J."/>
            <person name="Kim Y.-S."/>
            <person name="Kim K.-H."/>
        </authorList>
    </citation>
    <scope>NUCLEOTIDE SEQUENCE [LARGE SCALE GENOMIC DNA]</scope>
    <source>
        <strain evidence="3 4">RR4-56</strain>
    </source>
</reference>
<feature type="chain" id="PRO_5029497123" description="Glycine zipper domain-containing protein" evidence="2">
    <location>
        <begin position="26"/>
        <end position="116"/>
    </location>
</feature>
<gene>
    <name evidence="3" type="ORF">G5B40_10710</name>
</gene>
<keyword evidence="4" id="KW-1185">Reference proteome</keyword>
<sequence length="116" mass="12887">MFRSFIAGAAALGLAVAAQPNEAKADNAILGGVLIGAVLGGTVAAIAESNHRREYHAPPPPRVYHTRRPARGYYGHVHRRPVVVERRVYRRPAPRVVYRDHHRPGYYGHGHGPHYR</sequence>
<keyword evidence="2" id="KW-0732">Signal</keyword>
<keyword evidence="1" id="KW-0812">Transmembrane</keyword>
<dbReference type="Proteomes" id="UP000503336">
    <property type="component" value="Chromosome"/>
</dbReference>
<evidence type="ECO:0000256" key="1">
    <source>
        <dbReference type="SAM" id="Phobius"/>
    </source>
</evidence>
<name>A0A7L5C038_9RHOB</name>
<evidence type="ECO:0000256" key="2">
    <source>
        <dbReference type="SAM" id="SignalP"/>
    </source>
</evidence>
<dbReference type="RefSeq" id="WP_165098352.1">
    <property type="nucleotide sequence ID" value="NZ_CP049056.1"/>
</dbReference>
<evidence type="ECO:0000313" key="3">
    <source>
        <dbReference type="EMBL" id="QIE55876.1"/>
    </source>
</evidence>
<evidence type="ECO:0008006" key="5">
    <source>
        <dbReference type="Google" id="ProtNLM"/>
    </source>
</evidence>
<keyword evidence="1" id="KW-1133">Transmembrane helix</keyword>
<dbReference type="KEGG" id="hdh:G5B40_10710"/>
<feature type="signal peptide" evidence="2">
    <location>
        <begin position="1"/>
        <end position="25"/>
    </location>
</feature>
<protein>
    <recommendedName>
        <fullName evidence="5">Glycine zipper domain-containing protein</fullName>
    </recommendedName>
</protein>
<feature type="transmembrane region" description="Helical" evidence="1">
    <location>
        <begin position="28"/>
        <end position="47"/>
    </location>
</feature>
<organism evidence="3 4">
    <name type="scientific">Pikeienuella piscinae</name>
    <dbReference type="NCBI Taxonomy" id="2748098"/>
    <lineage>
        <taxon>Bacteria</taxon>
        <taxon>Pseudomonadati</taxon>
        <taxon>Pseudomonadota</taxon>
        <taxon>Alphaproteobacteria</taxon>
        <taxon>Rhodobacterales</taxon>
        <taxon>Paracoccaceae</taxon>
        <taxon>Pikeienuella</taxon>
    </lineage>
</organism>
<dbReference type="AlphaFoldDB" id="A0A7L5C038"/>